<evidence type="ECO:0000256" key="4">
    <source>
        <dbReference type="ARBA" id="ARBA00022692"/>
    </source>
</evidence>
<accession>A0A9W7T7S1</accession>
<feature type="transmembrane region" description="Helical" evidence="9">
    <location>
        <begin position="899"/>
        <end position="922"/>
    </location>
</feature>
<dbReference type="Pfam" id="PF22257">
    <property type="entry name" value="GPR128_N"/>
    <property type="match status" value="1"/>
</dbReference>
<feature type="region of interest" description="Disordered" evidence="8">
    <location>
        <begin position="960"/>
        <end position="985"/>
    </location>
</feature>
<dbReference type="Pfam" id="PF22261">
    <property type="entry name" value="GPR128_GAIN_subdom_B"/>
    <property type="match status" value="1"/>
</dbReference>
<dbReference type="Pfam" id="PF01825">
    <property type="entry name" value="GPS"/>
    <property type="match status" value="1"/>
</dbReference>
<feature type="transmembrane region" description="Helical" evidence="9">
    <location>
        <begin position="643"/>
        <end position="667"/>
    </location>
</feature>
<organism evidence="13 14">
    <name type="scientific">Triplophysa rosa</name>
    <name type="common">Cave loach</name>
    <dbReference type="NCBI Taxonomy" id="992332"/>
    <lineage>
        <taxon>Eukaryota</taxon>
        <taxon>Metazoa</taxon>
        <taxon>Chordata</taxon>
        <taxon>Craniata</taxon>
        <taxon>Vertebrata</taxon>
        <taxon>Euteleostomi</taxon>
        <taxon>Actinopterygii</taxon>
        <taxon>Neopterygii</taxon>
        <taxon>Teleostei</taxon>
        <taxon>Ostariophysi</taxon>
        <taxon>Cypriniformes</taxon>
        <taxon>Nemacheilidae</taxon>
        <taxon>Triplophysa</taxon>
    </lineage>
</organism>
<dbReference type="InterPro" id="IPR053066">
    <property type="entry name" value="ADGR_G7"/>
</dbReference>
<keyword evidence="3" id="KW-1003">Cell membrane</keyword>
<evidence type="ECO:0000259" key="11">
    <source>
        <dbReference type="PROSITE" id="PS50221"/>
    </source>
</evidence>
<dbReference type="PANTHER" id="PTHR47767:SF1">
    <property type="entry name" value="ADHESION G PROTEIN-COUPLED RECEPTOR G7"/>
    <property type="match status" value="1"/>
</dbReference>
<feature type="domain" description="GAIN-B" evidence="11">
    <location>
        <begin position="485"/>
        <end position="638"/>
    </location>
</feature>
<evidence type="ECO:0000259" key="12">
    <source>
        <dbReference type="PROSITE" id="PS50261"/>
    </source>
</evidence>
<dbReference type="InterPro" id="IPR000203">
    <property type="entry name" value="GPS"/>
</dbReference>
<keyword evidence="4 9" id="KW-0812">Transmembrane</keyword>
<dbReference type="Proteomes" id="UP001059041">
    <property type="component" value="Linkage Group LG25"/>
</dbReference>
<feature type="transmembrane region" description="Helical" evidence="9">
    <location>
        <begin position="679"/>
        <end position="699"/>
    </location>
</feature>
<name>A0A9W7T7S1_TRIRA</name>
<dbReference type="Pfam" id="PF00002">
    <property type="entry name" value="7tm_2"/>
    <property type="match status" value="1"/>
</dbReference>
<dbReference type="Gene3D" id="2.160.20.80">
    <property type="entry name" value="E3 ubiquitin-protein ligase SopA"/>
    <property type="match status" value="1"/>
</dbReference>
<feature type="domain" description="G-protein coupled receptors family 2 profile 2" evidence="12">
    <location>
        <begin position="644"/>
        <end position="926"/>
    </location>
</feature>
<feature type="transmembrane region" description="Helical" evidence="9">
    <location>
        <begin position="827"/>
        <end position="850"/>
    </location>
</feature>
<feature type="chain" id="PRO_5040980923" description="Adhesion G-protein coupled receptor G7" evidence="10">
    <location>
        <begin position="19"/>
        <end position="1001"/>
    </location>
</feature>
<dbReference type="Pfam" id="PF22259">
    <property type="entry name" value="GPR128_GAIN_subdomA"/>
    <property type="match status" value="1"/>
</dbReference>
<evidence type="ECO:0000256" key="3">
    <source>
        <dbReference type="ARBA" id="ARBA00022475"/>
    </source>
</evidence>
<dbReference type="InterPro" id="IPR000832">
    <property type="entry name" value="GPCR_2_secretin-like"/>
</dbReference>
<dbReference type="InterPro" id="IPR053986">
    <property type="entry name" value="GPR128_GAIN_subdom_B"/>
</dbReference>
<evidence type="ECO:0000256" key="7">
    <source>
        <dbReference type="ARBA" id="ARBA00023157"/>
    </source>
</evidence>
<evidence type="ECO:0000256" key="9">
    <source>
        <dbReference type="SAM" id="Phobius"/>
    </source>
</evidence>
<evidence type="ECO:0000256" key="1">
    <source>
        <dbReference type="ARBA" id="ARBA00004141"/>
    </source>
</evidence>
<dbReference type="PANTHER" id="PTHR47767">
    <property type="entry name" value="ADHESION G PROTEIN-COUPLED RECEPTOR G7"/>
    <property type="match status" value="1"/>
</dbReference>
<dbReference type="PROSITE" id="PS01186">
    <property type="entry name" value="EGF_2"/>
    <property type="match status" value="1"/>
</dbReference>
<dbReference type="SMART" id="SM00303">
    <property type="entry name" value="GPS"/>
    <property type="match status" value="1"/>
</dbReference>
<comment type="caution">
    <text evidence="13">The sequence shown here is derived from an EMBL/GenBank/DDBJ whole genome shotgun (WGS) entry which is preliminary data.</text>
</comment>
<dbReference type="GO" id="GO:0005886">
    <property type="term" value="C:plasma membrane"/>
    <property type="evidence" value="ECO:0007669"/>
    <property type="project" value="UniProtKB-SubCell"/>
</dbReference>
<sequence length="1001" mass="110185">DICMFLIFTLAVLEQGWSQNITVNGTTATPLQNTTVMGSTLQDTTVMGSTLQDTTVMGSTLQDTTVMGSTLQNTTVMGSTLQDTTVMGSTLQDTTVMGSTLQNTTVMGSTLQDTTVMGSTLQDTTVMGSTLQNTTVMGSTLQDTTVMGSTLQDTTVMGSTLQNTTVMGSTLQDTTVMGSTLQDTTVMGSTLQNTTVMGSTLQDTTVMGSTLQNTTVMGSTLQDTTVMGSTLQDTTVMGSTLKDTTVSSSTLKDTTVNSSTLNDTTTPVCQNGVPIHGFCLCSDGWSGPTCDIPNFCPEQRPTNNFTFPKTVLGRFASSRELCPVDTPNAGIPQASALCNITTRTLDYPKTLKCDLTLDTILGEISGASLTDKINLASSTQILTSKPENLTPQGITNAVRIANILLSADKPLESMDIAVSTVAVVSQLMNTSHVQFSNVDHDAISELTKTLQKVSLLEDLNTLLVQPNLAVQSFKGTTAIRQVQLTFDTFLPDRIKLNSSQNVPKESVPEHLPIPKDQADLQMNITFNEGFDQIAGFVLYDSDHFFQSQSFKSSLNTKRRVISPILSKYQDMELQFANDSTVSLHNFACVFWSYSKKDWSTEGCTKTQSFSGHVQCSCKSNRRENHLNFAILMTFNTNYRYSEALHWISVTGCSVSIVGLAVTVVYQIATRKSRGCSPTLLSVNICLSMTIFYLLFMFGINNRVQHAKEANVFAENKVPESDHKRYSDEGPCTIFTALIHYFLLATFTWNFLYGIHVFLLFKATISGPPPWFLKVSIAFGWGFPAIIVGISLGFTYRMDEPLGYRQEEFCWLASLNHKQQFDMRKPMFWAFLLPLVIMLISNTAMLLHFSHNICKTNPNLNRSRQTPLRKKLLNSFSLAVMLGLTWVTGYIMLITHEKTLNLILSIVFCVCNTTQGIQIFVLFTLKSILKSNPAVLNAVNAPDIGLRTRNFFLWKVKSPESRETYTPTNPDSVRPPHVIKESSRSLDVETADHISIKEQCNE</sequence>
<dbReference type="InterPro" id="IPR053985">
    <property type="entry name" value="GPR128_GAIN_subdom_A"/>
</dbReference>
<dbReference type="Gene3D" id="2.60.220.50">
    <property type="match status" value="1"/>
</dbReference>
<proteinExistence type="predicted"/>
<keyword evidence="14" id="KW-1185">Reference proteome</keyword>
<keyword evidence="5 9" id="KW-1133">Transmembrane helix</keyword>
<evidence type="ECO:0000313" key="13">
    <source>
        <dbReference type="EMBL" id="KAI7791498.1"/>
    </source>
</evidence>
<evidence type="ECO:0000256" key="6">
    <source>
        <dbReference type="ARBA" id="ARBA00023136"/>
    </source>
</evidence>
<evidence type="ECO:0008006" key="15">
    <source>
        <dbReference type="Google" id="ProtNLM"/>
    </source>
</evidence>
<evidence type="ECO:0000313" key="14">
    <source>
        <dbReference type="Proteomes" id="UP001059041"/>
    </source>
</evidence>
<evidence type="ECO:0000256" key="2">
    <source>
        <dbReference type="ARBA" id="ARBA00004236"/>
    </source>
</evidence>
<dbReference type="InterPro" id="IPR000742">
    <property type="entry name" value="EGF"/>
</dbReference>
<protein>
    <recommendedName>
        <fullName evidence="15">Adhesion G-protein coupled receptor G7</fullName>
    </recommendedName>
</protein>
<dbReference type="InterPro" id="IPR053984">
    <property type="entry name" value="GPR128_N"/>
</dbReference>
<dbReference type="PRINTS" id="PR00249">
    <property type="entry name" value="GPCRSECRETIN"/>
</dbReference>
<evidence type="ECO:0000256" key="8">
    <source>
        <dbReference type="SAM" id="MobiDB-lite"/>
    </source>
</evidence>
<evidence type="ECO:0000256" key="10">
    <source>
        <dbReference type="SAM" id="SignalP"/>
    </source>
</evidence>
<dbReference type="GO" id="GO:0007166">
    <property type="term" value="P:cell surface receptor signaling pathway"/>
    <property type="evidence" value="ECO:0007669"/>
    <property type="project" value="InterPro"/>
</dbReference>
<dbReference type="InterPro" id="IPR057244">
    <property type="entry name" value="GAIN_B"/>
</dbReference>
<dbReference type="AlphaFoldDB" id="A0A9W7T7S1"/>
<feature type="transmembrane region" description="Helical" evidence="9">
    <location>
        <begin position="737"/>
        <end position="758"/>
    </location>
</feature>
<feature type="transmembrane region" description="Helical" evidence="9">
    <location>
        <begin position="770"/>
        <end position="793"/>
    </location>
</feature>
<dbReference type="EMBL" id="JAFHDT010000025">
    <property type="protein sequence ID" value="KAI7791498.1"/>
    <property type="molecule type" value="Genomic_DNA"/>
</dbReference>
<gene>
    <name evidence="13" type="ORF">IRJ41_020055</name>
</gene>
<dbReference type="PROSITE" id="PS50221">
    <property type="entry name" value="GAIN_B"/>
    <property type="match status" value="1"/>
</dbReference>
<dbReference type="InterPro" id="IPR046338">
    <property type="entry name" value="GAIN_dom_sf"/>
</dbReference>
<keyword evidence="6 9" id="KW-0472">Membrane</keyword>
<dbReference type="SUPFAM" id="SSF141571">
    <property type="entry name" value="Pentapeptide repeat-like"/>
    <property type="match status" value="2"/>
</dbReference>
<dbReference type="Gene3D" id="1.20.1070.10">
    <property type="entry name" value="Rhodopsin 7-helix transmembrane proteins"/>
    <property type="match status" value="1"/>
</dbReference>
<keyword evidence="7" id="KW-1015">Disulfide bond</keyword>
<evidence type="ECO:0000256" key="5">
    <source>
        <dbReference type="ARBA" id="ARBA00022989"/>
    </source>
</evidence>
<feature type="signal peptide" evidence="10">
    <location>
        <begin position="1"/>
        <end position="18"/>
    </location>
</feature>
<comment type="subcellular location">
    <subcellularLocation>
        <location evidence="2">Cell membrane</location>
    </subcellularLocation>
    <subcellularLocation>
        <location evidence="1">Membrane</location>
        <topology evidence="1">Multi-pass membrane protein</topology>
    </subcellularLocation>
</comment>
<reference evidence="13" key="1">
    <citation type="submission" date="2021-02" db="EMBL/GenBank/DDBJ databases">
        <title>Comparative genomics reveals that relaxation of natural selection precedes convergent phenotypic evolution of cavefish.</title>
        <authorList>
            <person name="Peng Z."/>
        </authorList>
    </citation>
    <scope>NUCLEOTIDE SEQUENCE</scope>
    <source>
        <tissue evidence="13">Muscle</tissue>
    </source>
</reference>
<keyword evidence="10" id="KW-0732">Signal</keyword>
<dbReference type="PROSITE" id="PS50261">
    <property type="entry name" value="G_PROTEIN_RECEP_F2_4"/>
    <property type="match status" value="1"/>
</dbReference>
<feature type="transmembrane region" description="Helical" evidence="9">
    <location>
        <begin position="871"/>
        <end position="893"/>
    </location>
</feature>
<dbReference type="InterPro" id="IPR017981">
    <property type="entry name" value="GPCR_2-like_7TM"/>
</dbReference>
<dbReference type="GO" id="GO:0004930">
    <property type="term" value="F:G protein-coupled receptor activity"/>
    <property type="evidence" value="ECO:0007669"/>
    <property type="project" value="InterPro"/>
</dbReference>
<feature type="non-terminal residue" evidence="13">
    <location>
        <position position="1001"/>
    </location>
</feature>
<dbReference type="Gene3D" id="2.160.10.20">
    <property type="entry name" value="Insect antifreeze protein"/>
    <property type="match status" value="1"/>
</dbReference>